<sequence>MDIQLRLAEQLTNHLNRVYCADLKRQVYQTNNPEDLRALCYHPSGYIRETAVKLLGVMQVGDAWPDILVRLNDWVPQVRISAQESLVKLLVAQNADIMVSCLPELYRLLECRREDHRDWLQNVINFLLQPEHQHHIINALSCTSPKVARLALQLIIKYNLLSTEEIIQRCLQHQDPVVRCIAVRHLPDVSQHISEELLLIALRDTSHSVRLAAFDSLLKQHSELLFINIDRLLFDANASIRMRTIELLKQSNKNAAEHYLLSLNCSDITAKKTSYALWGLGVIRHPEALSTASRFIKHPYAKVRCMALQVIVWLVEEDRKENLISAVKDDFPSVVKEAVRLINKYKVSLSLDELNYLISNAYHVSGCYGLLYRLSKWDRLIFLLSQLANEPNQIAEGELRRWYMSYNNIGTQPTREQIVYLTELLDIINPPYNLSLHNDLNEIVKFYYNG</sequence>
<evidence type="ECO:0000313" key="1">
    <source>
        <dbReference type="EMBL" id="QBH97705.1"/>
    </source>
</evidence>
<dbReference type="InterPro" id="IPR011989">
    <property type="entry name" value="ARM-like"/>
</dbReference>
<dbReference type="OrthoDB" id="6534366at2"/>
<evidence type="ECO:0008006" key="3">
    <source>
        <dbReference type="Google" id="ProtNLM"/>
    </source>
</evidence>
<name>A0A411WNS6_9GAMM</name>
<dbReference type="RefSeq" id="WP_130592636.1">
    <property type="nucleotide sequence ID" value="NZ_CP034752.1"/>
</dbReference>
<organism evidence="1 2">
    <name type="scientific">Limnobaculum zhutongyuii</name>
    <dbReference type="NCBI Taxonomy" id="2498113"/>
    <lineage>
        <taxon>Bacteria</taxon>
        <taxon>Pseudomonadati</taxon>
        <taxon>Pseudomonadota</taxon>
        <taxon>Gammaproteobacteria</taxon>
        <taxon>Enterobacterales</taxon>
        <taxon>Budviciaceae</taxon>
        <taxon>Limnobaculum</taxon>
    </lineage>
</organism>
<dbReference type="EMBL" id="CP034752">
    <property type="protein sequence ID" value="QBH97705.1"/>
    <property type="molecule type" value="Genomic_DNA"/>
</dbReference>
<dbReference type="SUPFAM" id="SSF48371">
    <property type="entry name" value="ARM repeat"/>
    <property type="match status" value="2"/>
</dbReference>
<reference evidence="1 2" key="1">
    <citation type="submission" date="2019-03" db="EMBL/GenBank/DDBJ databases">
        <title>Pragia sp. nov. isolated from the gut tract of Carduelis flavirostris.</title>
        <authorList>
            <person name="Ge Y."/>
        </authorList>
    </citation>
    <scope>NUCLEOTIDE SEQUENCE [LARGE SCALE GENOMIC DNA]</scope>
    <source>
        <strain evidence="1 2">CF-458</strain>
    </source>
</reference>
<dbReference type="InterPro" id="IPR016024">
    <property type="entry name" value="ARM-type_fold"/>
</dbReference>
<dbReference type="KEGG" id="prag:EKN56_15610"/>
<dbReference type="AlphaFoldDB" id="A0A411WNS6"/>
<protein>
    <recommendedName>
        <fullName evidence="3">HEAT repeat domain-containing protein</fullName>
    </recommendedName>
</protein>
<dbReference type="Gene3D" id="1.25.10.10">
    <property type="entry name" value="Leucine-rich Repeat Variant"/>
    <property type="match status" value="2"/>
</dbReference>
<gene>
    <name evidence="1" type="ORF">EKN56_15610</name>
</gene>
<keyword evidence="2" id="KW-1185">Reference proteome</keyword>
<evidence type="ECO:0000313" key="2">
    <source>
        <dbReference type="Proteomes" id="UP000293154"/>
    </source>
</evidence>
<dbReference type="Proteomes" id="UP000293154">
    <property type="component" value="Chromosome"/>
</dbReference>
<proteinExistence type="predicted"/>
<accession>A0A411WNS6</accession>